<dbReference type="Proteomes" id="UP001302321">
    <property type="component" value="Unassembled WGS sequence"/>
</dbReference>
<proteinExistence type="predicted"/>
<comment type="caution">
    <text evidence="2">The sequence shown here is derived from an EMBL/GenBank/DDBJ whole genome shotgun (WGS) entry which is preliminary data.</text>
</comment>
<accession>A0AAN7A6M6</accession>
<dbReference type="AlphaFoldDB" id="A0AAN7A6M6"/>
<evidence type="ECO:0000313" key="2">
    <source>
        <dbReference type="EMBL" id="KAK4177216.1"/>
    </source>
</evidence>
<evidence type="ECO:0000256" key="1">
    <source>
        <dbReference type="SAM" id="MobiDB-lite"/>
    </source>
</evidence>
<sequence length="117" mass="14729">GKMVLWGMVGWANWARFRLEIKNGGKGYRNRRELRHFQRGYEGQRGFWSWGVDEGRVEYKEDREYDYRRELRESRVYGNRREYDGRREHKGAREYESRREYEGRREHKERKAYEDRR</sequence>
<feature type="region of interest" description="Disordered" evidence="1">
    <location>
        <begin position="85"/>
        <end position="117"/>
    </location>
</feature>
<reference evidence="2" key="2">
    <citation type="submission" date="2023-05" db="EMBL/GenBank/DDBJ databases">
        <authorList>
            <consortium name="Lawrence Berkeley National Laboratory"/>
            <person name="Steindorff A."/>
            <person name="Hensen N."/>
            <person name="Bonometti L."/>
            <person name="Westerberg I."/>
            <person name="Brannstrom I.O."/>
            <person name="Guillou S."/>
            <person name="Cros-Aarteil S."/>
            <person name="Calhoun S."/>
            <person name="Haridas S."/>
            <person name="Kuo A."/>
            <person name="Mondo S."/>
            <person name="Pangilinan J."/>
            <person name="Riley R."/>
            <person name="Labutti K."/>
            <person name="Andreopoulos B."/>
            <person name="Lipzen A."/>
            <person name="Chen C."/>
            <person name="Yanf M."/>
            <person name="Daum C."/>
            <person name="Ng V."/>
            <person name="Clum A."/>
            <person name="Ohm R."/>
            <person name="Martin F."/>
            <person name="Silar P."/>
            <person name="Natvig D."/>
            <person name="Lalanne C."/>
            <person name="Gautier V."/>
            <person name="Ament-Velasquez S.L."/>
            <person name="Kruys A."/>
            <person name="Hutchinson M.I."/>
            <person name="Powell A.J."/>
            <person name="Barry K."/>
            <person name="Miller A.N."/>
            <person name="Grigoriev I.V."/>
            <person name="Debuchy R."/>
            <person name="Gladieux P."/>
            <person name="Thoren M.H."/>
            <person name="Johannesson H."/>
        </authorList>
    </citation>
    <scope>NUCLEOTIDE SEQUENCE</scope>
    <source>
        <strain evidence="2">CBS 892.96</strain>
    </source>
</reference>
<evidence type="ECO:0000313" key="3">
    <source>
        <dbReference type="Proteomes" id="UP001302321"/>
    </source>
</evidence>
<feature type="non-terminal residue" evidence="2">
    <location>
        <position position="1"/>
    </location>
</feature>
<organism evidence="2 3">
    <name type="scientific">Triangularia setosa</name>
    <dbReference type="NCBI Taxonomy" id="2587417"/>
    <lineage>
        <taxon>Eukaryota</taxon>
        <taxon>Fungi</taxon>
        <taxon>Dikarya</taxon>
        <taxon>Ascomycota</taxon>
        <taxon>Pezizomycotina</taxon>
        <taxon>Sordariomycetes</taxon>
        <taxon>Sordariomycetidae</taxon>
        <taxon>Sordariales</taxon>
        <taxon>Podosporaceae</taxon>
        <taxon>Triangularia</taxon>
    </lineage>
</organism>
<dbReference type="EMBL" id="MU866172">
    <property type="protein sequence ID" value="KAK4177216.1"/>
    <property type="molecule type" value="Genomic_DNA"/>
</dbReference>
<name>A0AAN7A6M6_9PEZI</name>
<keyword evidence="3" id="KW-1185">Reference proteome</keyword>
<gene>
    <name evidence="2" type="ORF">QBC36DRAFT_185667</name>
</gene>
<reference evidence="2" key="1">
    <citation type="journal article" date="2023" name="Mol. Phylogenet. Evol.">
        <title>Genome-scale phylogeny and comparative genomics of the fungal order Sordariales.</title>
        <authorList>
            <person name="Hensen N."/>
            <person name="Bonometti L."/>
            <person name="Westerberg I."/>
            <person name="Brannstrom I.O."/>
            <person name="Guillou S."/>
            <person name="Cros-Aarteil S."/>
            <person name="Calhoun S."/>
            <person name="Haridas S."/>
            <person name="Kuo A."/>
            <person name="Mondo S."/>
            <person name="Pangilinan J."/>
            <person name="Riley R."/>
            <person name="LaButti K."/>
            <person name="Andreopoulos B."/>
            <person name="Lipzen A."/>
            <person name="Chen C."/>
            <person name="Yan M."/>
            <person name="Daum C."/>
            <person name="Ng V."/>
            <person name="Clum A."/>
            <person name="Steindorff A."/>
            <person name="Ohm R.A."/>
            <person name="Martin F."/>
            <person name="Silar P."/>
            <person name="Natvig D.O."/>
            <person name="Lalanne C."/>
            <person name="Gautier V."/>
            <person name="Ament-Velasquez S.L."/>
            <person name="Kruys A."/>
            <person name="Hutchinson M.I."/>
            <person name="Powell A.J."/>
            <person name="Barry K."/>
            <person name="Miller A.N."/>
            <person name="Grigoriev I.V."/>
            <person name="Debuchy R."/>
            <person name="Gladieux P."/>
            <person name="Hiltunen Thoren M."/>
            <person name="Johannesson H."/>
        </authorList>
    </citation>
    <scope>NUCLEOTIDE SEQUENCE</scope>
    <source>
        <strain evidence="2">CBS 892.96</strain>
    </source>
</reference>
<protein>
    <submittedName>
        <fullName evidence="2">Uncharacterized protein</fullName>
    </submittedName>
</protein>